<dbReference type="AlphaFoldDB" id="N1W2M9"/>
<dbReference type="EMBL" id="AOGW02000001">
    <property type="protein sequence ID" value="EMY63530.1"/>
    <property type="molecule type" value="Genomic_DNA"/>
</dbReference>
<dbReference type="STRING" id="1257025.LEP1GSC203_0409"/>
<protein>
    <recommendedName>
        <fullName evidence="1">AbiTii domain-containing protein</fullName>
    </recommendedName>
</protein>
<organism evidence="2 3">
    <name type="scientific">Leptospira terpstrae serovar Hualin str. LT 11-33 = ATCC 700639</name>
    <dbReference type="NCBI Taxonomy" id="1257025"/>
    <lineage>
        <taxon>Bacteria</taxon>
        <taxon>Pseudomonadati</taxon>
        <taxon>Spirochaetota</taxon>
        <taxon>Spirochaetia</taxon>
        <taxon>Leptospirales</taxon>
        <taxon>Leptospiraceae</taxon>
        <taxon>Leptospira</taxon>
    </lineage>
</organism>
<proteinExistence type="predicted"/>
<accession>N1W2M9</accession>
<keyword evidence="3" id="KW-1185">Reference proteome</keyword>
<evidence type="ECO:0000313" key="3">
    <source>
        <dbReference type="Proteomes" id="UP000012371"/>
    </source>
</evidence>
<evidence type="ECO:0000259" key="1">
    <source>
        <dbReference type="Pfam" id="PF18864"/>
    </source>
</evidence>
<feature type="domain" description="AbiTii" evidence="1">
    <location>
        <begin position="18"/>
        <end position="178"/>
    </location>
</feature>
<name>N1W2M9_9LEPT</name>
<dbReference type="OrthoDB" id="3078494at2"/>
<dbReference type="RefSeq" id="WP_002971497.1">
    <property type="nucleotide sequence ID" value="NZ_AOGW02000001.1"/>
</dbReference>
<dbReference type="Pfam" id="PF18864">
    <property type="entry name" value="AbiTii"/>
    <property type="match status" value="1"/>
</dbReference>
<sequence>MENFDFKENINIKEAIALCQEVLGDIELSRIPLTNIALKTSRIARLLNEIEYQKIFSYEAGGYPSNPDGIDSETWSLMTKANRIYQKKKAGTTEIESFGYRNSILEFENLLDAYKQRIDAARDPDISVSSANPNQRVLLPVGNKDERASLISNISLTSSRLSERRNFIYQYALSKYNELRFSTINENIFERYSSGFLDKVERILPEELPKFTAIYSNLDSDNPEDWANAVHSCRRLLQSVADKLIPPTEDRIITLENGKEKTIQMGKDKHINRLIYYIETKSSSDRFKELIGSDLTQIGERIDSVFQASQKGSHSSIKRDEADRYVIHTFLLLGDILSL</sequence>
<comment type="caution">
    <text evidence="2">The sequence shown here is derived from an EMBL/GenBank/DDBJ whole genome shotgun (WGS) entry which is preliminary data.</text>
</comment>
<reference evidence="2" key="1">
    <citation type="submission" date="2013-03" db="EMBL/GenBank/DDBJ databases">
        <authorList>
            <person name="Harkins D.M."/>
            <person name="Durkin A.S."/>
            <person name="Brinkac L.M."/>
            <person name="Haft D.H."/>
            <person name="Selengut J.D."/>
            <person name="Sanka R."/>
            <person name="DePew J."/>
            <person name="Purushe J."/>
            <person name="Hartskeerl R.A."/>
            <person name="Ahmed A."/>
            <person name="van der Linden H."/>
            <person name="Goris M.G.A."/>
            <person name="Vinetz J.M."/>
            <person name="Sutton G.G."/>
            <person name="Nierman W.C."/>
            <person name="Fouts D.E."/>
        </authorList>
    </citation>
    <scope>NUCLEOTIDE SEQUENCE [LARGE SCALE GENOMIC DNA]</scope>
    <source>
        <strain evidence="2">LT 11-33</strain>
    </source>
</reference>
<evidence type="ECO:0000313" key="2">
    <source>
        <dbReference type="EMBL" id="EMY63530.1"/>
    </source>
</evidence>
<dbReference type="InterPro" id="IPR041304">
    <property type="entry name" value="AbiTii"/>
</dbReference>
<dbReference type="Proteomes" id="UP000012371">
    <property type="component" value="Unassembled WGS sequence"/>
</dbReference>
<gene>
    <name evidence="2" type="ORF">LEP1GSC203_0409</name>
</gene>